<feature type="region of interest" description="Disordered" evidence="1">
    <location>
        <begin position="43"/>
        <end position="73"/>
    </location>
</feature>
<evidence type="ECO:0000313" key="5">
    <source>
        <dbReference type="Proteomes" id="UP001597063"/>
    </source>
</evidence>
<dbReference type="Gene3D" id="3.90.1200.10">
    <property type="match status" value="1"/>
</dbReference>
<dbReference type="EMBL" id="JBHTGP010000003">
    <property type="protein sequence ID" value="MFD0684468.1"/>
    <property type="molecule type" value="Genomic_DNA"/>
</dbReference>
<dbReference type="RefSeq" id="WP_378322292.1">
    <property type="nucleotide sequence ID" value="NZ_JBHTGP010000003.1"/>
</dbReference>
<sequence length="464" mass="48929">MSGGLDGALAGALAGLLSAEVTGLRRLSGGASRETWAFEADGRPLILRRDPPHPPVAGGSGAGDTGAGDTGADAAAMAREAALLAAAAEAGVPVPRLAGHGDALLGTPYLIMERLEGETIPRRLLRDARFAEVRPRLARELGGILARVHTIPPDAVPGLPSEDPLTGLAERYAAFEEPRPAVELALRWLAEHRPPPSGRHAVVHGDFRTGNLMIDETGVRGVLDWELAHAGDPAEDLGWLCVKAWRFGSREPVGGFGSREDLLAGYAAAGGVPPTPEELRWWEVYGTLRWTILCRHQAERHLSGAEPSVEYAVLGRKVCEQEHDLLLALGLTEPAEPGEAADPLEGAGTGTASPPHDRPSAHGLIDAVAAFLAEAEPADARLRFHARVAAGALRIARRELILGDEHWVAHRERLRALGCADDAALAVAIRTGALDGCMDEVVAAVRASVRDKLTVANPAHLASR</sequence>
<reference evidence="5" key="1">
    <citation type="journal article" date="2019" name="Int. J. Syst. Evol. Microbiol.">
        <title>The Global Catalogue of Microorganisms (GCM) 10K type strain sequencing project: providing services to taxonomists for standard genome sequencing and annotation.</title>
        <authorList>
            <consortium name="The Broad Institute Genomics Platform"/>
            <consortium name="The Broad Institute Genome Sequencing Center for Infectious Disease"/>
            <person name="Wu L."/>
            <person name="Ma J."/>
        </authorList>
    </citation>
    <scope>NUCLEOTIDE SEQUENCE [LARGE SCALE GENOMIC DNA]</scope>
    <source>
        <strain evidence="5">JCM 9371</strain>
    </source>
</reference>
<feature type="domain" description="DUF6285" evidence="3">
    <location>
        <begin position="379"/>
        <end position="459"/>
    </location>
</feature>
<dbReference type="InterPro" id="IPR002575">
    <property type="entry name" value="Aminoglycoside_PTrfase"/>
</dbReference>
<name>A0ABW2XDG7_9ACTN</name>
<feature type="region of interest" description="Disordered" evidence="1">
    <location>
        <begin position="337"/>
        <end position="359"/>
    </location>
</feature>
<dbReference type="PANTHER" id="PTHR21310">
    <property type="entry name" value="AMINOGLYCOSIDE PHOSPHOTRANSFERASE-RELATED-RELATED"/>
    <property type="match status" value="1"/>
</dbReference>
<dbReference type="EC" id="2.7.-.-" evidence="4"/>
<dbReference type="Proteomes" id="UP001597063">
    <property type="component" value="Unassembled WGS sequence"/>
</dbReference>
<dbReference type="Pfam" id="PF01636">
    <property type="entry name" value="APH"/>
    <property type="match status" value="1"/>
</dbReference>
<dbReference type="InterPro" id="IPR046252">
    <property type="entry name" value="DUF6285"/>
</dbReference>
<organism evidence="4 5">
    <name type="scientific">Actinomadura fibrosa</name>
    <dbReference type="NCBI Taxonomy" id="111802"/>
    <lineage>
        <taxon>Bacteria</taxon>
        <taxon>Bacillati</taxon>
        <taxon>Actinomycetota</taxon>
        <taxon>Actinomycetes</taxon>
        <taxon>Streptosporangiales</taxon>
        <taxon>Thermomonosporaceae</taxon>
        <taxon>Actinomadura</taxon>
    </lineage>
</organism>
<gene>
    <name evidence="4" type="ORF">ACFQZM_08180</name>
</gene>
<accession>A0ABW2XDG7</accession>
<keyword evidence="4" id="KW-0808">Transferase</keyword>
<evidence type="ECO:0000256" key="1">
    <source>
        <dbReference type="SAM" id="MobiDB-lite"/>
    </source>
</evidence>
<protein>
    <submittedName>
        <fullName evidence="4">Phosphotransferase family protein</fullName>
        <ecNumber evidence="4">2.7.-.-</ecNumber>
    </submittedName>
</protein>
<dbReference type="InterPro" id="IPR011009">
    <property type="entry name" value="Kinase-like_dom_sf"/>
</dbReference>
<feature type="compositionally biased region" description="Gly residues" evidence="1">
    <location>
        <begin position="58"/>
        <end position="69"/>
    </location>
</feature>
<dbReference type="CDD" id="cd05154">
    <property type="entry name" value="ACAD10_11_N-like"/>
    <property type="match status" value="1"/>
</dbReference>
<evidence type="ECO:0000313" key="4">
    <source>
        <dbReference type="EMBL" id="MFD0684468.1"/>
    </source>
</evidence>
<dbReference type="Gene3D" id="3.30.200.20">
    <property type="entry name" value="Phosphorylase Kinase, domain 1"/>
    <property type="match status" value="1"/>
</dbReference>
<dbReference type="PANTHER" id="PTHR21310:SF57">
    <property type="entry name" value="BLR2944 PROTEIN"/>
    <property type="match status" value="1"/>
</dbReference>
<dbReference type="GO" id="GO:0016740">
    <property type="term" value="F:transferase activity"/>
    <property type="evidence" value="ECO:0007669"/>
    <property type="project" value="UniProtKB-KW"/>
</dbReference>
<dbReference type="InterPro" id="IPR051678">
    <property type="entry name" value="AGP_Transferase"/>
</dbReference>
<keyword evidence="5" id="KW-1185">Reference proteome</keyword>
<proteinExistence type="predicted"/>
<evidence type="ECO:0000259" key="2">
    <source>
        <dbReference type="Pfam" id="PF01636"/>
    </source>
</evidence>
<feature type="domain" description="Aminoglycoside phosphotransferase" evidence="2">
    <location>
        <begin position="24"/>
        <end position="282"/>
    </location>
</feature>
<dbReference type="Pfam" id="PF19802">
    <property type="entry name" value="DUF6285"/>
    <property type="match status" value="1"/>
</dbReference>
<dbReference type="SUPFAM" id="SSF56112">
    <property type="entry name" value="Protein kinase-like (PK-like)"/>
    <property type="match status" value="1"/>
</dbReference>
<dbReference type="InterPro" id="IPR041726">
    <property type="entry name" value="ACAD10_11_N"/>
</dbReference>
<comment type="caution">
    <text evidence="4">The sequence shown here is derived from an EMBL/GenBank/DDBJ whole genome shotgun (WGS) entry which is preliminary data.</text>
</comment>
<evidence type="ECO:0000259" key="3">
    <source>
        <dbReference type="Pfam" id="PF19802"/>
    </source>
</evidence>